<dbReference type="InterPro" id="IPR000979">
    <property type="entry name" value="Phosphodiesterase_MJ0936/Vps29"/>
</dbReference>
<dbReference type="NCBIfam" id="TIGR00040">
    <property type="entry name" value="yfcE"/>
    <property type="match status" value="1"/>
</dbReference>
<comment type="caution">
    <text evidence="4">The sequence shown here is derived from an EMBL/GenBank/DDBJ whole genome shotgun (WGS) entry which is preliminary data.</text>
</comment>
<proteinExistence type="inferred from homology"/>
<dbReference type="PANTHER" id="PTHR11124">
    <property type="entry name" value="VACUOLAR SORTING PROTEIN VPS29"/>
    <property type="match status" value="1"/>
</dbReference>
<dbReference type="Proteomes" id="UP000287188">
    <property type="component" value="Unassembled WGS sequence"/>
</dbReference>
<name>A0A402AK77_9CHLR</name>
<dbReference type="Pfam" id="PF12850">
    <property type="entry name" value="Metallophos_2"/>
    <property type="match status" value="1"/>
</dbReference>
<dbReference type="AlphaFoldDB" id="A0A402AK77"/>
<evidence type="ECO:0000256" key="1">
    <source>
        <dbReference type="ARBA" id="ARBA00008950"/>
    </source>
</evidence>
<keyword evidence="2" id="KW-0479">Metal-binding</keyword>
<dbReference type="Gene3D" id="3.60.21.10">
    <property type="match status" value="1"/>
</dbReference>
<dbReference type="RefSeq" id="WP_126551481.1">
    <property type="nucleotide sequence ID" value="NZ_BIFS01000001.1"/>
</dbReference>
<protein>
    <recommendedName>
        <fullName evidence="2">Phosphoesterase</fullName>
        <ecNumber evidence="2">3.1.4.-</ecNumber>
    </recommendedName>
</protein>
<dbReference type="InterPro" id="IPR024654">
    <property type="entry name" value="Calcineurin-like_PHP_lpxH"/>
</dbReference>
<organism evidence="4 5">
    <name type="scientific">Dictyobacter kobayashii</name>
    <dbReference type="NCBI Taxonomy" id="2014872"/>
    <lineage>
        <taxon>Bacteria</taxon>
        <taxon>Bacillati</taxon>
        <taxon>Chloroflexota</taxon>
        <taxon>Ktedonobacteria</taxon>
        <taxon>Ktedonobacterales</taxon>
        <taxon>Dictyobacteraceae</taxon>
        <taxon>Dictyobacter</taxon>
    </lineage>
</organism>
<gene>
    <name evidence="4" type="ORF">KDK_34380</name>
</gene>
<dbReference type="InterPro" id="IPR029052">
    <property type="entry name" value="Metallo-depent_PP-like"/>
</dbReference>
<dbReference type="GO" id="GO:0016787">
    <property type="term" value="F:hydrolase activity"/>
    <property type="evidence" value="ECO:0007669"/>
    <property type="project" value="UniProtKB-UniRule"/>
</dbReference>
<dbReference type="OrthoDB" id="9800565at2"/>
<feature type="domain" description="Calcineurin-like phosphoesterase" evidence="3">
    <location>
        <begin position="4"/>
        <end position="145"/>
    </location>
</feature>
<evidence type="ECO:0000313" key="4">
    <source>
        <dbReference type="EMBL" id="GCE19638.1"/>
    </source>
</evidence>
<dbReference type="EC" id="3.1.4.-" evidence="2"/>
<comment type="similarity">
    <text evidence="1 2">Belongs to the metallophosphoesterase superfamily. YfcE family.</text>
</comment>
<evidence type="ECO:0000259" key="3">
    <source>
        <dbReference type="Pfam" id="PF12850"/>
    </source>
</evidence>
<reference evidence="5" key="1">
    <citation type="submission" date="2018-12" db="EMBL/GenBank/DDBJ databases">
        <title>Tengunoibacter tsumagoiensis gen. nov., sp. nov., Dictyobacter kobayashii sp. nov., D. alpinus sp. nov., and D. joshuensis sp. nov. and description of Dictyobacteraceae fam. nov. within the order Ktedonobacterales isolated from Tengu-no-mugimeshi.</title>
        <authorList>
            <person name="Wang C.M."/>
            <person name="Zheng Y."/>
            <person name="Sakai Y."/>
            <person name="Toyoda A."/>
            <person name="Minakuchi Y."/>
            <person name="Abe K."/>
            <person name="Yokota A."/>
            <person name="Yabe S."/>
        </authorList>
    </citation>
    <scope>NUCLEOTIDE SEQUENCE [LARGE SCALE GENOMIC DNA]</scope>
    <source>
        <strain evidence="5">Uno11</strain>
    </source>
</reference>
<comment type="cofactor">
    <cofactor evidence="2">
        <name>a divalent metal cation</name>
        <dbReference type="ChEBI" id="CHEBI:60240"/>
    </cofactor>
</comment>
<accession>A0A402AK77</accession>
<dbReference type="GO" id="GO:0046872">
    <property type="term" value="F:metal ion binding"/>
    <property type="evidence" value="ECO:0007669"/>
    <property type="project" value="UniProtKB-KW"/>
</dbReference>
<dbReference type="EMBL" id="BIFS01000001">
    <property type="protein sequence ID" value="GCE19638.1"/>
    <property type="molecule type" value="Genomic_DNA"/>
</dbReference>
<keyword evidence="5" id="KW-1185">Reference proteome</keyword>
<dbReference type="SUPFAM" id="SSF56300">
    <property type="entry name" value="Metallo-dependent phosphatases"/>
    <property type="match status" value="1"/>
</dbReference>
<evidence type="ECO:0000313" key="5">
    <source>
        <dbReference type="Proteomes" id="UP000287188"/>
    </source>
</evidence>
<evidence type="ECO:0000256" key="2">
    <source>
        <dbReference type="RuleBase" id="RU362039"/>
    </source>
</evidence>
<sequence length="169" mass="18683">MLHRIGVISDTHCPGYSPIPELVWKYFAGVELIIHAGDLSVLSVISELETIAPVVAVQGNVEREEVVMKLPIKKEIKVGNYRIGIVHILGDASSYARTARREFPEARVVVFGHSHNPYNQEHNGQLLFNPGSATDRRRQPTCSIGQLLIDDEAQTVTGEIILLPPKNQA</sequence>